<dbReference type="EMBL" id="JAYJLD010000068">
    <property type="protein sequence ID" value="MEB3104025.1"/>
    <property type="molecule type" value="Genomic_DNA"/>
</dbReference>
<gene>
    <name evidence="1" type="ORF">VF724_20640</name>
</gene>
<evidence type="ECO:0000313" key="2">
    <source>
        <dbReference type="Proteomes" id="UP001310386"/>
    </source>
</evidence>
<accession>A0ABU5ZR51</accession>
<proteinExistence type="predicted"/>
<comment type="caution">
    <text evidence="1">The sequence shown here is derived from an EMBL/GenBank/DDBJ whole genome shotgun (WGS) entry which is preliminary data.</text>
</comment>
<keyword evidence="2" id="KW-1185">Reference proteome</keyword>
<evidence type="ECO:0000313" key="1">
    <source>
        <dbReference type="EMBL" id="MEB3104025.1"/>
    </source>
</evidence>
<reference evidence="1" key="1">
    <citation type="submission" date="2023-12" db="EMBL/GenBank/DDBJ databases">
        <title>Fervidustalea candida gen. nov., sp. nov., a novel member of the family Paenibacillaceae isolated from a geothermal area.</title>
        <authorList>
            <person name="Li W.-J."/>
            <person name="Jiao J.-Y."/>
            <person name="Chen Y."/>
        </authorList>
    </citation>
    <scope>NUCLEOTIDE SEQUENCE</scope>
    <source>
        <strain evidence="1">SYSU GA230002</strain>
    </source>
</reference>
<name>A0ABU5ZR51_9BACL</name>
<dbReference type="Proteomes" id="UP001310386">
    <property type="component" value="Unassembled WGS sequence"/>
</dbReference>
<protein>
    <submittedName>
        <fullName evidence="1">Uncharacterized protein</fullName>
    </submittedName>
</protein>
<organism evidence="1 2">
    <name type="scientific">Ferviditalea candida</name>
    <dbReference type="NCBI Taxonomy" id="3108399"/>
    <lineage>
        <taxon>Bacteria</taxon>
        <taxon>Bacillati</taxon>
        <taxon>Bacillota</taxon>
        <taxon>Bacilli</taxon>
        <taxon>Bacillales</taxon>
        <taxon>Paenibacillaceae</taxon>
        <taxon>Ferviditalea</taxon>
    </lineage>
</organism>
<sequence>MQFLDVREPNFLLLDSDDVPVLQLKKNLGDRLSDRARHIGNLLDASASSRSAFLLALPNAPYSPANPEMSLITRARASSVSQILEHFIRLSDARYGDNFEILTIPSLTIKNSSPGSFPKKMVVPFLNVFSENYGEIFLISSGDSC</sequence>